<evidence type="ECO:0000313" key="6">
    <source>
        <dbReference type="EMBL" id="PWI56734.1"/>
    </source>
</evidence>
<dbReference type="InterPro" id="IPR003593">
    <property type="entry name" value="AAA+_ATPase"/>
</dbReference>
<dbReference type="PROSITE" id="PS50893">
    <property type="entry name" value="ABC_TRANSPORTER_2"/>
    <property type="match status" value="1"/>
</dbReference>
<dbReference type="CDD" id="cd03230">
    <property type="entry name" value="ABC_DR_subfamily_A"/>
    <property type="match status" value="1"/>
</dbReference>
<accession>A0A2U3D636</accession>
<dbReference type="SUPFAM" id="SSF52540">
    <property type="entry name" value="P-loop containing nucleoside triphosphate hydrolases"/>
    <property type="match status" value="1"/>
</dbReference>
<evidence type="ECO:0000256" key="1">
    <source>
        <dbReference type="ARBA" id="ARBA00005417"/>
    </source>
</evidence>
<evidence type="ECO:0000256" key="4">
    <source>
        <dbReference type="ARBA" id="ARBA00022840"/>
    </source>
</evidence>
<keyword evidence="7" id="KW-1185">Reference proteome</keyword>
<dbReference type="PANTHER" id="PTHR42711">
    <property type="entry name" value="ABC TRANSPORTER ATP-BINDING PROTEIN"/>
    <property type="match status" value="1"/>
</dbReference>
<dbReference type="Gene3D" id="3.40.50.300">
    <property type="entry name" value="P-loop containing nucleotide triphosphate hydrolases"/>
    <property type="match status" value="1"/>
</dbReference>
<dbReference type="GO" id="GO:0005524">
    <property type="term" value="F:ATP binding"/>
    <property type="evidence" value="ECO:0007669"/>
    <property type="project" value="UniProtKB-KW"/>
</dbReference>
<evidence type="ECO:0000256" key="2">
    <source>
        <dbReference type="ARBA" id="ARBA00022448"/>
    </source>
</evidence>
<keyword evidence="4" id="KW-0067">ATP-binding</keyword>
<dbReference type="OrthoDB" id="2290519at2"/>
<dbReference type="InterPro" id="IPR050763">
    <property type="entry name" value="ABC_transporter_ATP-binding"/>
</dbReference>
<keyword evidence="2" id="KW-0813">Transport</keyword>
<dbReference type="Pfam" id="PF00005">
    <property type="entry name" value="ABC_tran"/>
    <property type="match status" value="1"/>
</dbReference>
<dbReference type="Proteomes" id="UP000245380">
    <property type="component" value="Unassembled WGS sequence"/>
</dbReference>
<comment type="similarity">
    <text evidence="1">Belongs to the ABC transporter superfamily.</text>
</comment>
<reference evidence="6 7" key="1">
    <citation type="submission" date="2016-11" db="EMBL/GenBank/DDBJ databases">
        <title>Comparative genomics of Acidibacillus ferroxidans species.</title>
        <authorList>
            <person name="Oliveira G."/>
            <person name="Nunes G."/>
            <person name="Oliveira R."/>
            <person name="Araujo F."/>
            <person name="Salim A."/>
            <person name="Scholte L."/>
            <person name="Morais D."/>
            <person name="Nancucheo I."/>
            <person name="Johnson D.B."/>
            <person name="Grail B."/>
            <person name="Bittencourt J."/>
            <person name="Valadares R."/>
        </authorList>
    </citation>
    <scope>NUCLEOTIDE SEQUENCE [LARGE SCALE GENOMIC DNA]</scope>
    <source>
        <strain evidence="6 7">Y002</strain>
    </source>
</reference>
<dbReference type="PANTHER" id="PTHR42711:SF5">
    <property type="entry name" value="ABC TRANSPORTER ATP-BINDING PROTEIN NATA"/>
    <property type="match status" value="1"/>
</dbReference>
<proteinExistence type="inferred from homology"/>
<comment type="caution">
    <text evidence="6">The sequence shown here is derived from an EMBL/GenBank/DDBJ whole genome shotgun (WGS) entry which is preliminary data.</text>
</comment>
<dbReference type="SMART" id="SM00382">
    <property type="entry name" value="AAA"/>
    <property type="match status" value="1"/>
</dbReference>
<dbReference type="InterPro" id="IPR027417">
    <property type="entry name" value="P-loop_NTPase"/>
</dbReference>
<dbReference type="GO" id="GO:0016887">
    <property type="term" value="F:ATP hydrolysis activity"/>
    <property type="evidence" value="ECO:0007669"/>
    <property type="project" value="InterPro"/>
</dbReference>
<feature type="domain" description="ABC transporter" evidence="5">
    <location>
        <begin position="3"/>
        <end position="240"/>
    </location>
</feature>
<sequence>MLLEVDGLVKRYKTKDRKVVEAVKGIGFSLEAGRILAFLGPNGAGKTTTIKMIAGLINPDEGDVTVNGYSVSGKPKEALREIGAVLEGSRNLYWRLTPLENFEYWAGIRGVSRKVARERGRELMSELGLENKLGSTVQQLSRGMQQQVAICAALIHTPSLLLLDEPTLGLDLDASDRIQEYVLKLAHERGVGIVLTTHQMEIAQALADYVSIIQSGTLTLEGLKSEVLERYAGRSYLFELGAVASVEVRRKVEARGGVWSSKVEFRVVLDDPTDIYDLMRVLEPTAIVKMVRETADLAMIFREHTRMASASEEALRGVTS</sequence>
<dbReference type="InterPro" id="IPR003439">
    <property type="entry name" value="ABC_transporter-like_ATP-bd"/>
</dbReference>
<evidence type="ECO:0000259" key="5">
    <source>
        <dbReference type="PROSITE" id="PS50893"/>
    </source>
</evidence>
<dbReference type="EMBL" id="MPDK01000028">
    <property type="protein sequence ID" value="PWI56734.1"/>
    <property type="molecule type" value="Genomic_DNA"/>
</dbReference>
<gene>
    <name evidence="6" type="ORF">BM613_12225</name>
</gene>
<evidence type="ECO:0000313" key="7">
    <source>
        <dbReference type="Proteomes" id="UP000245380"/>
    </source>
</evidence>
<organism evidence="6 7">
    <name type="scientific">Sulfoacidibacillus thermotolerans</name>
    <name type="common">Acidibacillus sulfuroxidans</name>
    <dbReference type="NCBI Taxonomy" id="1765684"/>
    <lineage>
        <taxon>Bacteria</taxon>
        <taxon>Bacillati</taxon>
        <taxon>Bacillota</taxon>
        <taxon>Bacilli</taxon>
        <taxon>Bacillales</taxon>
        <taxon>Alicyclobacillaceae</taxon>
        <taxon>Sulfoacidibacillus</taxon>
    </lineage>
</organism>
<protein>
    <recommendedName>
        <fullName evidence="5">ABC transporter domain-containing protein</fullName>
    </recommendedName>
</protein>
<keyword evidence="3" id="KW-0547">Nucleotide-binding</keyword>
<dbReference type="AlphaFoldDB" id="A0A2U3D636"/>
<name>A0A2U3D636_SULT2</name>
<evidence type="ECO:0000256" key="3">
    <source>
        <dbReference type="ARBA" id="ARBA00022741"/>
    </source>
</evidence>